<dbReference type="PANTHER" id="PTHR37739:SF14">
    <property type="entry name" value="KINESIN-LIKE PROTEIN KIN-12E"/>
    <property type="match status" value="1"/>
</dbReference>
<proteinExistence type="predicted"/>
<evidence type="ECO:0000256" key="3">
    <source>
        <dbReference type="ARBA" id="ARBA00022840"/>
    </source>
</evidence>
<feature type="region of interest" description="Disordered" evidence="7">
    <location>
        <begin position="345"/>
        <end position="383"/>
    </location>
</feature>
<keyword evidence="5" id="KW-0505">Motor protein</keyword>
<keyword evidence="3" id="KW-0067">ATP-binding</keyword>
<reference evidence="8 9" key="1">
    <citation type="submission" date="2017-09" db="EMBL/GenBank/DDBJ databases">
        <authorList>
            <consortium name="International Durum Wheat Genome Sequencing Consortium (IDWGSC)"/>
            <person name="Milanesi L."/>
        </authorList>
    </citation>
    <scope>NUCLEOTIDE SEQUENCE [LARGE SCALE GENOMIC DNA]</scope>
    <source>
        <strain evidence="9">cv. Svevo</strain>
    </source>
</reference>
<keyword evidence="4 6" id="KW-0175">Coiled coil</keyword>
<dbReference type="PANTHER" id="PTHR37739">
    <property type="entry name" value="KINESIN-LIKE PROTEIN KIN-12D"/>
    <property type="match status" value="1"/>
</dbReference>
<evidence type="ECO:0000313" key="8">
    <source>
        <dbReference type="EMBL" id="VAI21996.1"/>
    </source>
</evidence>
<feature type="coiled-coil region" evidence="6">
    <location>
        <begin position="653"/>
        <end position="687"/>
    </location>
</feature>
<sequence>MRLEIQHLKKELSRLQGQSGFTNNGFVCESPSAFKWDQANGTFSPLMFDKRATQRRDYDITLAAAFRREQEKEAKLKAAIAAKQIAEELVTQRSEEVRSFRMRLRFREDRIKRLEQVASGKLSAEAHLLQEKEDLMKEIEALRNQLERNPEITRFAMENLQLKEEIRRLQSFVDEGELERMHQQINVLEHQLLEALDWKLMNEKDPVNKDLSLFGEEAGDEEIESLRKNLSVCLQAKEKLERRVDDLTVELEVAKKCDHENKEFKAAQHQEQSVLLDAQTELKTLVDAIATASQREAEAHETAIGLAKENEKLRTELTTLIEDNKRLVDLYEQAIVNIEVKQHGNYPSIPQTEDSNEQQSSHPSNGGNSLLDDQPEGAYGSRSDAVEEPMIVDENCSHKDDPSRSEFSELQLQLEEMHEENDKLMSLYEKAMQERDEFKRKFSEQSNHETTEDVQFRDAEMDEAMDTMQSNPETTEDIQFRDAEMDSMLSNLESSEDIQFRDAETDAEGFQGEHVHDSPIVAFKEAMQLVRVKLEHVQDKLVTAQDAVQYFKLLEMASTKAEELSSSIQLCCLDVQKEQEDINALKSALSISHERENALEGKFFSPVASCQDLHLKTEALAGSKFGVNVQSMNKKMEQLSRLRTRKTEISAARAEARRSETELRNKIDGLKQKYRSFEAQRKETERVLFAIDNLECPATPLQKPMNFGKASELLKSEEERTKLLSELKKFREQLSVVQKEIKSMRNCDDIDGEMSRLESEMEGCFLSLLEAETEKFVRDHTLAEVWEVQQKDLPSLLVDYQDSVFHVKLEEEQIRVCEASLQHQTTSLDEMNSKLSQAMRDLGELLVARGLDASTPHVSDKVKGDLDAIEAHVAEARQLLLVDNQ</sequence>
<protein>
    <submittedName>
        <fullName evidence="8">Uncharacterized protein</fullName>
    </submittedName>
</protein>
<evidence type="ECO:0000256" key="6">
    <source>
        <dbReference type="SAM" id="Coils"/>
    </source>
</evidence>
<keyword evidence="2" id="KW-0547">Nucleotide-binding</keyword>
<dbReference type="InterPro" id="IPR044986">
    <property type="entry name" value="KIF15/KIN-12"/>
</dbReference>
<evidence type="ECO:0000256" key="4">
    <source>
        <dbReference type="ARBA" id="ARBA00023054"/>
    </source>
</evidence>
<name>A0A9R0WT27_TRITD</name>
<feature type="coiled-coil region" evidence="6">
    <location>
        <begin position="223"/>
        <end position="257"/>
    </location>
</feature>
<gene>
    <name evidence="8" type="ORF">TRITD_5Av1G203970</name>
</gene>
<dbReference type="AlphaFoldDB" id="A0A9R0WT27"/>
<dbReference type="GO" id="GO:0005874">
    <property type="term" value="C:microtubule"/>
    <property type="evidence" value="ECO:0007669"/>
    <property type="project" value="UniProtKB-KW"/>
</dbReference>
<dbReference type="Proteomes" id="UP000324705">
    <property type="component" value="Chromosome 5A"/>
</dbReference>
<evidence type="ECO:0000256" key="5">
    <source>
        <dbReference type="ARBA" id="ARBA00023175"/>
    </source>
</evidence>
<feature type="coiled-coil region" evidence="6">
    <location>
        <begin position="713"/>
        <end position="740"/>
    </location>
</feature>
<feature type="coiled-coil region" evidence="6">
    <location>
        <begin position="407"/>
        <end position="441"/>
    </location>
</feature>
<evidence type="ECO:0000256" key="2">
    <source>
        <dbReference type="ARBA" id="ARBA00022741"/>
    </source>
</evidence>
<keyword evidence="1" id="KW-0493">Microtubule</keyword>
<evidence type="ECO:0000313" key="9">
    <source>
        <dbReference type="Proteomes" id="UP000324705"/>
    </source>
</evidence>
<accession>A0A9R0WT27</accession>
<feature type="compositionally biased region" description="Polar residues" evidence="7">
    <location>
        <begin position="348"/>
        <end position="368"/>
    </location>
</feature>
<evidence type="ECO:0000256" key="7">
    <source>
        <dbReference type="SAM" id="MobiDB-lite"/>
    </source>
</evidence>
<keyword evidence="9" id="KW-1185">Reference proteome</keyword>
<dbReference type="GO" id="GO:0005524">
    <property type="term" value="F:ATP binding"/>
    <property type="evidence" value="ECO:0007669"/>
    <property type="project" value="UniProtKB-KW"/>
</dbReference>
<dbReference type="EMBL" id="LT934119">
    <property type="protein sequence ID" value="VAI21996.1"/>
    <property type="molecule type" value="Genomic_DNA"/>
</dbReference>
<dbReference type="Gramene" id="TRITD5Av1G203970.6">
    <property type="protein sequence ID" value="TRITD5Av1G203970.6"/>
    <property type="gene ID" value="TRITD5Av1G203970"/>
</dbReference>
<evidence type="ECO:0000256" key="1">
    <source>
        <dbReference type="ARBA" id="ARBA00022701"/>
    </source>
</evidence>
<organism evidence="8 9">
    <name type="scientific">Triticum turgidum subsp. durum</name>
    <name type="common">Durum wheat</name>
    <name type="synonym">Triticum durum</name>
    <dbReference type="NCBI Taxonomy" id="4567"/>
    <lineage>
        <taxon>Eukaryota</taxon>
        <taxon>Viridiplantae</taxon>
        <taxon>Streptophyta</taxon>
        <taxon>Embryophyta</taxon>
        <taxon>Tracheophyta</taxon>
        <taxon>Spermatophyta</taxon>
        <taxon>Magnoliopsida</taxon>
        <taxon>Liliopsida</taxon>
        <taxon>Poales</taxon>
        <taxon>Poaceae</taxon>
        <taxon>BOP clade</taxon>
        <taxon>Pooideae</taxon>
        <taxon>Triticodae</taxon>
        <taxon>Triticeae</taxon>
        <taxon>Triticinae</taxon>
        <taxon>Triticum</taxon>
    </lineage>
</organism>